<evidence type="ECO:0000313" key="6">
    <source>
        <dbReference type="Proteomes" id="UP000813427"/>
    </source>
</evidence>
<sequence length="1404" mass="157662">MSNEPCLENYTIGWICALQEEYEAACRMLDDEFEGPETSDINDNNAYVFGCIGEHNVVIGCLPVGRCGISSAAVVARDMVRSFTRLRFALLVGIGGGAPTPERDIRLGDVVVSVPQGKLGGVIQYDFGKRLSNGRFQQTSQLNSPPEVLLGAIRKLWRLHNDPKKPDRVSEHMKLMDDMPEYQRPAEDRLYRADYEHKGGVTCTSCATNGLEERLLRETKRAVTVHYGIIASANSVMKNAEERNQYAQDPELNVLCFEMEAAGLMNNFPCLVIRGICDYSDSHKNNDWHRYAALTAAAYSRELLHILKPQNVTAQPSWAGKFEDILSELDTKVNRLSDGIKEMQFRQLNQEWQAILDWFTPVDYGTLQSHYFGNSQQGTGQWFLESTEYREWLDADGKTLLCLGIPGAGKTILSSIVINNLQTQFSDNTKIGVAYIYYDFQRKNEQGIDDILASVLKQLTQCLSSLPDSIKSLYKQHNTRRTRPSRDEILGLLQSVLPIYSRVFLVVDALDECRASDGCRKRFVSELFNLQIKFGINIFATSRHIPEIVNHFKASFSKEIEIRAKPEDVTRYLEDRIGNLPSCVQQNRQLQEDITTGISEAVDGMFLLAKLYLKLLVDKLSPNDVRSAIDTFRKQSQGSGEHQRSQALDRAYEQVMERIKEQMPGIRTLAMKALLWITWAKRQLTMSELQHALATKTGKSEFDHGDLTPIEDIVSVCAGLVTVDEESGIIRLVHYTTHQYLERSWDSWFPHAMVEIATKPNPIPTGSMTITVDERGQTAGLIDYTKREYLEWTQGSWSPNANAAIATSCLTYLLFTDFDVDFSNLDEYLQPGKYGEPPYPLLNYCVEYSAQHARLASPEPPFVIRFFSSESNIIKNWLLLAAKNGGPQAEATTEWLLERGACIDVKDSEWKTPLHHAVLNDWKRCVLLLLQREASLDPDSDNMTPFHYTVKNNNQEVAQIFLDAGTPVDLTVMRRVIAKTFQNGRANCRVQSSAQNLTPKGSVKVGLTSLHLATLTGCREMTKFLLERGANPSYASDHGETPLHLALRRNLSGPQRLANPDFWIDSENRIECIFGYLEEEEFLSAQLRVDEVRLEIIDLLLEHPGCNVNAQDITGASPLHIVSGGGSASKFMIQKLIEKGARISMRTNKGETPLHVACRAGNIDNLTVLLESGADPTECDEEGANALHYAAQRGHGETIRTILAHMPEGTREAFINSKDKHGKNALHHLFKNFKRIGGVDSLKSLLELSSGVNELDQAGMSPTAIFLKGSAFFQSDEDPEVLRLLFGHGADPSFETKEGLNLVHLAAKSGRASTALLRILANQKVDMRARDKQGRTAFHHGAISGNLAKEALYCLRDEFQLSTQLLDEQGKTPLAYAIEKDQEYHHPYTFNPKRWARIQTLLRE</sequence>
<dbReference type="OrthoDB" id="1577640at2759"/>
<dbReference type="Pfam" id="PF12796">
    <property type="entry name" value="Ank_2"/>
    <property type="match status" value="3"/>
</dbReference>
<dbReference type="PROSITE" id="PS50088">
    <property type="entry name" value="ANK_REPEAT"/>
    <property type="match status" value="6"/>
</dbReference>
<dbReference type="InterPro" id="IPR002110">
    <property type="entry name" value="Ankyrin_rpt"/>
</dbReference>
<feature type="repeat" description="ANK" evidence="2">
    <location>
        <begin position="1114"/>
        <end position="1148"/>
    </location>
</feature>
<keyword evidence="6" id="KW-1185">Reference proteome</keyword>
<feature type="repeat" description="ANK" evidence="2">
    <location>
        <begin position="1005"/>
        <end position="1037"/>
    </location>
</feature>
<dbReference type="SMART" id="SM00248">
    <property type="entry name" value="ANK"/>
    <property type="match status" value="10"/>
</dbReference>
<dbReference type="InterPro" id="IPR054471">
    <property type="entry name" value="GPIID_WHD"/>
</dbReference>
<evidence type="ECO:0000259" key="3">
    <source>
        <dbReference type="Pfam" id="PF22939"/>
    </source>
</evidence>
<dbReference type="Pfam" id="PF00023">
    <property type="entry name" value="Ank"/>
    <property type="match status" value="1"/>
</dbReference>
<dbReference type="InterPro" id="IPR035994">
    <property type="entry name" value="Nucleoside_phosphorylase_sf"/>
</dbReference>
<dbReference type="InterPro" id="IPR053137">
    <property type="entry name" value="NLR-like"/>
</dbReference>
<comment type="caution">
    <text evidence="5">The sequence shown here is derived from an EMBL/GenBank/DDBJ whole genome shotgun (WGS) entry which is preliminary data.</text>
</comment>
<feature type="repeat" description="ANK" evidence="2">
    <location>
        <begin position="1182"/>
        <end position="1203"/>
    </location>
</feature>
<keyword evidence="2" id="KW-0040">ANK repeat</keyword>
<dbReference type="InterPro" id="IPR056884">
    <property type="entry name" value="NPHP3-like_N"/>
</dbReference>
<dbReference type="SUPFAM" id="SSF53167">
    <property type="entry name" value="Purine and uridine phosphorylases"/>
    <property type="match status" value="1"/>
</dbReference>
<feature type="repeat" description="ANK" evidence="2">
    <location>
        <begin position="941"/>
        <end position="973"/>
    </location>
</feature>
<dbReference type="Gene3D" id="3.40.50.1580">
    <property type="entry name" value="Nucleoside phosphorylase domain"/>
    <property type="match status" value="1"/>
</dbReference>
<dbReference type="Gene3D" id="1.25.40.20">
    <property type="entry name" value="Ankyrin repeat-containing domain"/>
    <property type="match status" value="2"/>
</dbReference>
<protein>
    <recommendedName>
        <fullName evidence="7">Ankyrin</fullName>
    </recommendedName>
</protein>
<reference evidence="5" key="1">
    <citation type="journal article" date="2021" name="Nat. Commun.">
        <title>Genetic determinants of endophytism in the Arabidopsis root mycobiome.</title>
        <authorList>
            <person name="Mesny F."/>
            <person name="Miyauchi S."/>
            <person name="Thiergart T."/>
            <person name="Pickel B."/>
            <person name="Atanasova L."/>
            <person name="Karlsson M."/>
            <person name="Huettel B."/>
            <person name="Barry K.W."/>
            <person name="Haridas S."/>
            <person name="Chen C."/>
            <person name="Bauer D."/>
            <person name="Andreopoulos W."/>
            <person name="Pangilinan J."/>
            <person name="LaButti K."/>
            <person name="Riley R."/>
            <person name="Lipzen A."/>
            <person name="Clum A."/>
            <person name="Drula E."/>
            <person name="Henrissat B."/>
            <person name="Kohler A."/>
            <person name="Grigoriev I.V."/>
            <person name="Martin F.M."/>
            <person name="Hacquard S."/>
        </authorList>
    </citation>
    <scope>NUCLEOTIDE SEQUENCE</scope>
    <source>
        <strain evidence="5">MPI-SDFR-AT-0068</strain>
    </source>
</reference>
<dbReference type="Pfam" id="PF24883">
    <property type="entry name" value="NPHP3_N"/>
    <property type="match status" value="1"/>
</dbReference>
<dbReference type="GO" id="GO:0003824">
    <property type="term" value="F:catalytic activity"/>
    <property type="evidence" value="ECO:0007669"/>
    <property type="project" value="InterPro"/>
</dbReference>
<dbReference type="SUPFAM" id="SSF48403">
    <property type="entry name" value="Ankyrin repeat"/>
    <property type="match status" value="2"/>
</dbReference>
<dbReference type="InterPro" id="IPR027417">
    <property type="entry name" value="P-loop_NTPase"/>
</dbReference>
<organism evidence="5 6">
    <name type="scientific">Fusarium tricinctum</name>
    <dbReference type="NCBI Taxonomy" id="61284"/>
    <lineage>
        <taxon>Eukaryota</taxon>
        <taxon>Fungi</taxon>
        <taxon>Dikarya</taxon>
        <taxon>Ascomycota</taxon>
        <taxon>Pezizomycotina</taxon>
        <taxon>Sordariomycetes</taxon>
        <taxon>Hypocreomycetidae</taxon>
        <taxon>Hypocreales</taxon>
        <taxon>Nectriaceae</taxon>
        <taxon>Fusarium</taxon>
        <taxon>Fusarium tricinctum species complex</taxon>
    </lineage>
</organism>
<accession>A0A8K0RPB4</accession>
<evidence type="ECO:0000256" key="2">
    <source>
        <dbReference type="PROSITE-ProRule" id="PRU00023"/>
    </source>
</evidence>
<dbReference type="PANTHER" id="PTHR46082">
    <property type="entry name" value="ATP/GTP-BINDING PROTEIN-RELATED"/>
    <property type="match status" value="1"/>
</dbReference>
<dbReference type="Proteomes" id="UP000813427">
    <property type="component" value="Unassembled WGS sequence"/>
</dbReference>
<dbReference type="SUPFAM" id="SSF52540">
    <property type="entry name" value="P-loop containing nucleoside triphosphate hydrolases"/>
    <property type="match status" value="1"/>
</dbReference>
<dbReference type="GO" id="GO:0009116">
    <property type="term" value="P:nucleoside metabolic process"/>
    <property type="evidence" value="ECO:0007669"/>
    <property type="project" value="InterPro"/>
</dbReference>
<name>A0A8K0RPB4_9HYPO</name>
<dbReference type="PROSITE" id="PS50297">
    <property type="entry name" value="ANK_REP_REGION"/>
    <property type="match status" value="5"/>
</dbReference>
<proteinExistence type="predicted"/>
<dbReference type="EMBL" id="JAGPXF010000007">
    <property type="protein sequence ID" value="KAH7236584.1"/>
    <property type="molecule type" value="Genomic_DNA"/>
</dbReference>
<keyword evidence="1" id="KW-0677">Repeat</keyword>
<feature type="repeat" description="ANK" evidence="2">
    <location>
        <begin position="1298"/>
        <end position="1332"/>
    </location>
</feature>
<dbReference type="Gene3D" id="3.40.50.300">
    <property type="entry name" value="P-loop containing nucleotide triphosphate hydrolases"/>
    <property type="match status" value="1"/>
</dbReference>
<evidence type="ECO:0000259" key="4">
    <source>
        <dbReference type="Pfam" id="PF24883"/>
    </source>
</evidence>
<dbReference type="PANTHER" id="PTHR46082:SF11">
    <property type="entry name" value="AAA+ ATPASE DOMAIN-CONTAINING PROTEIN-RELATED"/>
    <property type="match status" value="1"/>
</dbReference>
<gene>
    <name evidence="5" type="ORF">BKA59DRAFT_559782</name>
</gene>
<evidence type="ECO:0008006" key="7">
    <source>
        <dbReference type="Google" id="ProtNLM"/>
    </source>
</evidence>
<evidence type="ECO:0000256" key="1">
    <source>
        <dbReference type="ARBA" id="ARBA00022737"/>
    </source>
</evidence>
<dbReference type="Pfam" id="PF22939">
    <property type="entry name" value="WHD_GPIID"/>
    <property type="match status" value="1"/>
</dbReference>
<dbReference type="InterPro" id="IPR036770">
    <property type="entry name" value="Ankyrin_rpt-contain_sf"/>
</dbReference>
<feature type="domain" description="Nephrocystin 3-like N-terminal" evidence="4">
    <location>
        <begin position="378"/>
        <end position="543"/>
    </location>
</feature>
<feature type="repeat" description="ANK" evidence="2">
    <location>
        <begin position="1149"/>
        <end position="1181"/>
    </location>
</feature>
<evidence type="ECO:0000313" key="5">
    <source>
        <dbReference type="EMBL" id="KAH7236584.1"/>
    </source>
</evidence>
<feature type="domain" description="GPI inositol-deacylase winged helix" evidence="3">
    <location>
        <begin position="666"/>
        <end position="742"/>
    </location>
</feature>